<evidence type="ECO:0000256" key="4">
    <source>
        <dbReference type="ARBA" id="ARBA00022679"/>
    </source>
</evidence>
<evidence type="ECO:0000256" key="3">
    <source>
        <dbReference type="ARBA" id="ARBA00012142"/>
    </source>
</evidence>
<evidence type="ECO:0000256" key="8">
    <source>
        <dbReference type="ARBA" id="ARBA00022840"/>
    </source>
</evidence>
<evidence type="ECO:0000256" key="2">
    <source>
        <dbReference type="ARBA" id="ARBA00008663"/>
    </source>
</evidence>
<keyword evidence="4 13" id="KW-0808">Transferase</keyword>
<dbReference type="Gene3D" id="2.40.33.10">
    <property type="entry name" value="PK beta-barrel domain-like"/>
    <property type="match status" value="1"/>
</dbReference>
<dbReference type="NCBIfam" id="NF004491">
    <property type="entry name" value="PRK05826.1"/>
    <property type="match status" value="1"/>
</dbReference>
<evidence type="ECO:0000256" key="12">
    <source>
        <dbReference type="NCBIfam" id="TIGR01064"/>
    </source>
</evidence>
<evidence type="ECO:0000256" key="13">
    <source>
        <dbReference type="RuleBase" id="RU000504"/>
    </source>
</evidence>
<dbReference type="SUPFAM" id="SSF51621">
    <property type="entry name" value="Phosphoenolpyruvate/pyruvate domain"/>
    <property type="match status" value="1"/>
</dbReference>
<keyword evidence="11 16" id="KW-0670">Pyruvate</keyword>
<evidence type="ECO:0000313" key="16">
    <source>
        <dbReference type="EMBL" id="QOW11404.1"/>
    </source>
</evidence>
<accession>A0A7M2YCP7</accession>
<dbReference type="InterPro" id="IPR040442">
    <property type="entry name" value="Pyrv_kinase-like_dom_sf"/>
</dbReference>
<name>A0A7M2YCP7_9FLAO</name>
<evidence type="ECO:0000256" key="10">
    <source>
        <dbReference type="ARBA" id="ARBA00023152"/>
    </source>
</evidence>
<dbReference type="KEGG" id="kfa:Q73A0000_14055"/>
<evidence type="ECO:0000256" key="6">
    <source>
        <dbReference type="ARBA" id="ARBA00022741"/>
    </source>
</evidence>
<dbReference type="SUPFAM" id="SSF50800">
    <property type="entry name" value="PK beta-barrel domain-like"/>
    <property type="match status" value="1"/>
</dbReference>
<sequence>MNKYIKKTKIIATLGPASSDKETMMQLVQAGVDIFRINFSHADYDIVQKNVDTIREINKELGQSVGILGDLQGPKLRVGVVKEGSYLNPGDILTFTNERIEGDSTRVYMTYQKFPQDVKVGERILIDDGKLVLEVTETNNVDTVKAKTIQGGPLSSKKGVNLPNTNVSLPALTEKDIEDANFILDLELDWIALSFVRHAQDIIDLKEIIKNHPTNKQKTPIIAKIEKPEGVKNIEQILLECDGIMVARGDLGVEVPMEEVPAIQKNLVEKARKHSKPVIIATQMMETMINSLTPTRAEVNDVANSVLDGADAVMLSGETSVGRYPVDVVKNMSKIVKNIEQTHFYRTKNSPIEHEFDCIDERFITKRICLAAVRIAKTTNVEAIVTLTYSGYTAFQISAHRPNSNIIVFSSNKRVITMLNLLWGVRAFYYDMQKSTDETIIQVNMLAHTYGYVEQGDFVLNLNATPAYEDGKTNTLRLTTI</sequence>
<keyword evidence="10 13" id="KW-0324">Glycolysis</keyword>
<dbReference type="GO" id="GO:0000287">
    <property type="term" value="F:magnesium ion binding"/>
    <property type="evidence" value="ECO:0007669"/>
    <property type="project" value="UniProtKB-UniRule"/>
</dbReference>
<keyword evidence="7 13" id="KW-0418">Kinase</keyword>
<dbReference type="InterPro" id="IPR015795">
    <property type="entry name" value="Pyrv_Knase_C"/>
</dbReference>
<keyword evidence="5" id="KW-0479">Metal-binding</keyword>
<reference evidence="16 17" key="1">
    <citation type="submission" date="2019-05" db="EMBL/GenBank/DDBJ databases">
        <title>Chryseobacterium sp. isolated from King George Island, maritime Antarctica.</title>
        <authorList>
            <person name="Peng X."/>
        </authorList>
    </citation>
    <scope>NUCLEOTIDE SEQUENCE [LARGE SCALE GENOMIC DNA]</scope>
    <source>
        <strain evidence="16 17">7-3A</strain>
    </source>
</reference>
<dbReference type="InterPro" id="IPR011037">
    <property type="entry name" value="Pyrv_Knase-like_insert_dom_sf"/>
</dbReference>
<dbReference type="GO" id="GO:0004743">
    <property type="term" value="F:pyruvate kinase activity"/>
    <property type="evidence" value="ECO:0007669"/>
    <property type="project" value="UniProtKB-UniRule"/>
</dbReference>
<dbReference type="GO" id="GO:0016301">
    <property type="term" value="F:kinase activity"/>
    <property type="evidence" value="ECO:0007669"/>
    <property type="project" value="UniProtKB-KW"/>
</dbReference>
<dbReference type="UniPathway" id="UPA00109">
    <property type="reaction ID" value="UER00188"/>
</dbReference>
<dbReference type="PRINTS" id="PR01050">
    <property type="entry name" value="PYRUVTKNASE"/>
</dbReference>
<dbReference type="GO" id="GO:0030955">
    <property type="term" value="F:potassium ion binding"/>
    <property type="evidence" value="ECO:0007669"/>
    <property type="project" value="UniProtKB-UniRule"/>
</dbReference>
<evidence type="ECO:0000259" key="15">
    <source>
        <dbReference type="Pfam" id="PF02887"/>
    </source>
</evidence>
<comment type="pathway">
    <text evidence="1 13">Carbohydrate degradation; glycolysis; pyruvate from D-glyceraldehyde 3-phosphate: step 5/5.</text>
</comment>
<dbReference type="InterPro" id="IPR001697">
    <property type="entry name" value="Pyr_Knase"/>
</dbReference>
<feature type="domain" description="Pyruvate kinase C-terminal" evidence="15">
    <location>
        <begin position="367"/>
        <end position="478"/>
    </location>
</feature>
<comment type="catalytic activity">
    <reaction evidence="13">
        <text>pyruvate + ATP = phosphoenolpyruvate + ADP + H(+)</text>
        <dbReference type="Rhea" id="RHEA:18157"/>
        <dbReference type="ChEBI" id="CHEBI:15361"/>
        <dbReference type="ChEBI" id="CHEBI:15378"/>
        <dbReference type="ChEBI" id="CHEBI:30616"/>
        <dbReference type="ChEBI" id="CHEBI:58702"/>
        <dbReference type="ChEBI" id="CHEBI:456216"/>
        <dbReference type="EC" id="2.7.1.40"/>
    </reaction>
</comment>
<keyword evidence="8" id="KW-0067">ATP-binding</keyword>
<dbReference type="SUPFAM" id="SSF52935">
    <property type="entry name" value="PK C-terminal domain-like"/>
    <property type="match status" value="1"/>
</dbReference>
<keyword evidence="17" id="KW-1185">Reference proteome</keyword>
<comment type="similarity">
    <text evidence="2 13">Belongs to the pyruvate kinase family.</text>
</comment>
<proteinExistence type="inferred from homology"/>
<dbReference type="Gene3D" id="3.20.20.60">
    <property type="entry name" value="Phosphoenolpyruvate-binding domains"/>
    <property type="match status" value="1"/>
</dbReference>
<dbReference type="EC" id="2.7.1.40" evidence="3 12"/>
<dbReference type="Proteomes" id="UP000594195">
    <property type="component" value="Chromosome"/>
</dbReference>
<gene>
    <name evidence="16" type="primary">pyk</name>
    <name evidence="16" type="ORF">Q73A0000_14055</name>
</gene>
<evidence type="ECO:0000259" key="14">
    <source>
        <dbReference type="Pfam" id="PF00224"/>
    </source>
</evidence>
<evidence type="ECO:0000256" key="7">
    <source>
        <dbReference type="ARBA" id="ARBA00022777"/>
    </source>
</evidence>
<evidence type="ECO:0000256" key="11">
    <source>
        <dbReference type="ARBA" id="ARBA00023317"/>
    </source>
</evidence>
<dbReference type="NCBIfam" id="NF004978">
    <property type="entry name" value="PRK06354.1"/>
    <property type="match status" value="1"/>
</dbReference>
<evidence type="ECO:0000256" key="9">
    <source>
        <dbReference type="ARBA" id="ARBA00022842"/>
    </source>
</evidence>
<organism evidence="16 17">
    <name type="scientific">Kaistella flava</name>
    <name type="common">ex Peng et al. 2021</name>
    <dbReference type="NCBI Taxonomy" id="2038776"/>
    <lineage>
        <taxon>Bacteria</taxon>
        <taxon>Pseudomonadati</taxon>
        <taxon>Bacteroidota</taxon>
        <taxon>Flavobacteriia</taxon>
        <taxon>Flavobacteriales</taxon>
        <taxon>Weeksellaceae</taxon>
        <taxon>Chryseobacterium group</taxon>
        <taxon>Kaistella</taxon>
    </lineage>
</organism>
<evidence type="ECO:0000256" key="1">
    <source>
        <dbReference type="ARBA" id="ARBA00004997"/>
    </source>
</evidence>
<keyword evidence="6" id="KW-0547">Nucleotide-binding</keyword>
<dbReference type="InterPro" id="IPR015793">
    <property type="entry name" value="Pyrv_Knase_brl"/>
</dbReference>
<dbReference type="Pfam" id="PF00224">
    <property type="entry name" value="PK"/>
    <property type="match status" value="1"/>
</dbReference>
<dbReference type="Gene3D" id="3.40.1380.20">
    <property type="entry name" value="Pyruvate kinase, C-terminal domain"/>
    <property type="match status" value="1"/>
</dbReference>
<dbReference type="NCBIfam" id="TIGR01064">
    <property type="entry name" value="pyruv_kin"/>
    <property type="match status" value="1"/>
</dbReference>
<feature type="domain" description="Pyruvate kinase barrel" evidence="14">
    <location>
        <begin position="6"/>
        <end position="329"/>
    </location>
</feature>
<protein>
    <recommendedName>
        <fullName evidence="3 12">Pyruvate kinase</fullName>
        <ecNumber evidence="3 12">2.7.1.40</ecNumber>
    </recommendedName>
</protein>
<dbReference type="RefSeq" id="WP_193811587.1">
    <property type="nucleotide sequence ID" value="NZ_CP040442.1"/>
</dbReference>
<evidence type="ECO:0000313" key="17">
    <source>
        <dbReference type="Proteomes" id="UP000594195"/>
    </source>
</evidence>
<keyword evidence="9 13" id="KW-0460">Magnesium</keyword>
<dbReference type="EMBL" id="CP040442">
    <property type="protein sequence ID" value="QOW11404.1"/>
    <property type="molecule type" value="Genomic_DNA"/>
</dbReference>
<dbReference type="PANTHER" id="PTHR11817">
    <property type="entry name" value="PYRUVATE KINASE"/>
    <property type="match status" value="1"/>
</dbReference>
<dbReference type="InterPro" id="IPR015813">
    <property type="entry name" value="Pyrv/PenolPyrv_kinase-like_dom"/>
</dbReference>
<evidence type="ECO:0000256" key="5">
    <source>
        <dbReference type="ARBA" id="ARBA00022723"/>
    </source>
</evidence>
<dbReference type="InterPro" id="IPR036918">
    <property type="entry name" value="Pyrv_Knase_C_sf"/>
</dbReference>
<dbReference type="AlphaFoldDB" id="A0A7M2YCP7"/>
<dbReference type="GO" id="GO:0005524">
    <property type="term" value="F:ATP binding"/>
    <property type="evidence" value="ECO:0007669"/>
    <property type="project" value="UniProtKB-KW"/>
</dbReference>
<dbReference type="FunFam" id="2.40.33.10:FF:000001">
    <property type="entry name" value="Pyruvate kinase"/>
    <property type="match status" value="1"/>
</dbReference>
<dbReference type="Pfam" id="PF02887">
    <property type="entry name" value="PK_C"/>
    <property type="match status" value="1"/>
</dbReference>
<dbReference type="InterPro" id="IPR015806">
    <property type="entry name" value="Pyrv_Knase_insert_dom_sf"/>
</dbReference>